<dbReference type="AlphaFoldDB" id="A0A1M7JBU2"/>
<keyword evidence="3" id="KW-1185">Reference proteome</keyword>
<sequence>MAEQIGDIGIKYCPNCRNLMEYHGDGRYGCLLCCTHVVVLNKDPNLCYEVPFTNEEKEAYYLARIEGIRNQVFFEKEREREVKKKEKSNPSLTTKTDTKTNFQNMEDKTEESSKHIKQELSPTKRCILCGRSISSGTYCKGCTFLQIKRMQRKDLEACRDNIITENYGSMRYKGYQDE</sequence>
<reference evidence="2 3" key="1">
    <citation type="submission" date="2016-11" db="EMBL/GenBank/DDBJ databases">
        <authorList>
            <person name="Jaros S."/>
            <person name="Januszkiewicz K."/>
            <person name="Wedrychowicz H."/>
        </authorList>
    </citation>
    <scope>NUCLEOTIDE SEQUENCE [LARGE SCALE GENOMIC DNA]</scope>
    <source>
        <strain evidence="2 3">DSM 15930</strain>
    </source>
</reference>
<proteinExistence type="predicted"/>
<gene>
    <name evidence="2" type="ORF">SAMN02746066_02180</name>
</gene>
<feature type="region of interest" description="Disordered" evidence="1">
    <location>
        <begin position="79"/>
        <end position="98"/>
    </location>
</feature>
<feature type="compositionally biased region" description="Basic and acidic residues" evidence="1">
    <location>
        <begin position="79"/>
        <end position="88"/>
    </location>
</feature>
<name>A0A1M7JBU2_9FIRM</name>
<evidence type="ECO:0000313" key="2">
    <source>
        <dbReference type="EMBL" id="SHM50560.1"/>
    </source>
</evidence>
<organism evidence="2 3">
    <name type="scientific">Anaerosporobacter mobilis DSM 15930</name>
    <dbReference type="NCBI Taxonomy" id="1120996"/>
    <lineage>
        <taxon>Bacteria</taxon>
        <taxon>Bacillati</taxon>
        <taxon>Bacillota</taxon>
        <taxon>Clostridia</taxon>
        <taxon>Lachnospirales</taxon>
        <taxon>Lachnospiraceae</taxon>
        <taxon>Anaerosporobacter</taxon>
    </lineage>
</organism>
<feature type="compositionally biased region" description="Polar residues" evidence="1">
    <location>
        <begin position="89"/>
        <end position="98"/>
    </location>
</feature>
<dbReference type="Proteomes" id="UP000184038">
    <property type="component" value="Unassembled WGS sequence"/>
</dbReference>
<protein>
    <submittedName>
        <fullName evidence="2">Uncharacterized protein</fullName>
    </submittedName>
</protein>
<dbReference type="RefSeq" id="WP_073287513.1">
    <property type="nucleotide sequence ID" value="NZ_FRCP01000011.1"/>
</dbReference>
<accession>A0A1M7JBU2</accession>
<evidence type="ECO:0000313" key="3">
    <source>
        <dbReference type="Proteomes" id="UP000184038"/>
    </source>
</evidence>
<dbReference type="EMBL" id="FRCP01000011">
    <property type="protein sequence ID" value="SHM50560.1"/>
    <property type="molecule type" value="Genomic_DNA"/>
</dbReference>
<evidence type="ECO:0000256" key="1">
    <source>
        <dbReference type="SAM" id="MobiDB-lite"/>
    </source>
</evidence>